<proteinExistence type="inferred from homology"/>
<dbReference type="InterPro" id="IPR046357">
    <property type="entry name" value="PPIase_dom_sf"/>
</dbReference>
<keyword evidence="4 6" id="KW-0697">Rotamase</keyword>
<sequence length="327" mass="33391">MKSMLKFIAVAVIGAATLSACGGHYKPPEAVVVVQPEYKQTDTVVGTGIAASAGVTKTYIAPDNPNITIPYPSGSQLVTVNFTGYLYDGTKADGKGALFETSTPGESTSVIQPFTVGVGRPIANSTSLIGLDQALLGVKVGNDPQVPMKVGGKRTVVLPANLAYGPNSLPARTLANGKSFAALPANSPMVYDIELVAITVLPDIVPTLPSVVTDTAAPTAGTGAVAAVGKTAVVRYTLYAFDGTVADRRGKVIETNTTAAAGFEFVVVADGTNASVIIGFNQAVRGMLVGGRRTVFIPSALGYGAAGGGTIAPNTPLVYDLFLENVK</sequence>
<accession>A0ABZ0XXE8</accession>
<feature type="domain" description="PPIase FKBP-type" evidence="8">
    <location>
        <begin position="75"/>
        <end position="199"/>
    </location>
</feature>
<dbReference type="SUPFAM" id="SSF54534">
    <property type="entry name" value="FKBP-like"/>
    <property type="match status" value="2"/>
</dbReference>
<evidence type="ECO:0000256" key="5">
    <source>
        <dbReference type="ARBA" id="ARBA00023235"/>
    </source>
</evidence>
<dbReference type="PANTHER" id="PTHR43811:SF19">
    <property type="entry name" value="39 KDA FK506-BINDING NUCLEAR PROTEIN"/>
    <property type="match status" value="1"/>
</dbReference>
<comment type="catalytic activity">
    <reaction evidence="1 6">
        <text>[protein]-peptidylproline (omega=180) = [protein]-peptidylproline (omega=0)</text>
        <dbReference type="Rhea" id="RHEA:16237"/>
        <dbReference type="Rhea" id="RHEA-COMP:10747"/>
        <dbReference type="Rhea" id="RHEA-COMP:10748"/>
        <dbReference type="ChEBI" id="CHEBI:83833"/>
        <dbReference type="ChEBI" id="CHEBI:83834"/>
        <dbReference type="EC" id="5.2.1.8"/>
    </reaction>
</comment>
<evidence type="ECO:0000256" key="2">
    <source>
        <dbReference type="ARBA" id="ARBA00006577"/>
    </source>
</evidence>
<evidence type="ECO:0000256" key="3">
    <source>
        <dbReference type="ARBA" id="ARBA00013194"/>
    </source>
</evidence>
<dbReference type="EMBL" id="CP140152">
    <property type="protein sequence ID" value="WQH04425.1"/>
    <property type="molecule type" value="Genomic_DNA"/>
</dbReference>
<dbReference type="GeneID" id="43165575"/>
<gene>
    <name evidence="9" type="ORF">SR858_25875</name>
</gene>
<name>A0ABZ0XXE8_9BURK</name>
<dbReference type="Gene3D" id="3.10.50.40">
    <property type="match status" value="2"/>
</dbReference>
<feature type="domain" description="PPIase FKBP-type" evidence="8">
    <location>
        <begin position="229"/>
        <end position="327"/>
    </location>
</feature>
<feature type="chain" id="PRO_5045506137" description="peptidylprolyl isomerase" evidence="7">
    <location>
        <begin position="23"/>
        <end position="327"/>
    </location>
</feature>
<dbReference type="GO" id="GO:0003755">
    <property type="term" value="F:peptidyl-prolyl cis-trans isomerase activity"/>
    <property type="evidence" value="ECO:0007669"/>
    <property type="project" value="UniProtKB-EC"/>
</dbReference>
<dbReference type="PANTHER" id="PTHR43811">
    <property type="entry name" value="FKBP-TYPE PEPTIDYL-PROLYL CIS-TRANS ISOMERASE FKPA"/>
    <property type="match status" value="1"/>
</dbReference>
<evidence type="ECO:0000313" key="10">
    <source>
        <dbReference type="Proteomes" id="UP001326110"/>
    </source>
</evidence>
<dbReference type="PROSITE" id="PS50059">
    <property type="entry name" value="FKBP_PPIASE"/>
    <property type="match status" value="2"/>
</dbReference>
<dbReference type="Pfam" id="PF00254">
    <property type="entry name" value="FKBP_C"/>
    <property type="match status" value="2"/>
</dbReference>
<dbReference type="PROSITE" id="PS51257">
    <property type="entry name" value="PROKAR_LIPOPROTEIN"/>
    <property type="match status" value="1"/>
</dbReference>
<organism evidence="9 10">
    <name type="scientific">Duganella zoogloeoides</name>
    <dbReference type="NCBI Taxonomy" id="75659"/>
    <lineage>
        <taxon>Bacteria</taxon>
        <taxon>Pseudomonadati</taxon>
        <taxon>Pseudomonadota</taxon>
        <taxon>Betaproteobacteria</taxon>
        <taxon>Burkholderiales</taxon>
        <taxon>Oxalobacteraceae</taxon>
        <taxon>Telluria group</taxon>
        <taxon>Duganella</taxon>
    </lineage>
</organism>
<evidence type="ECO:0000256" key="6">
    <source>
        <dbReference type="PROSITE-ProRule" id="PRU00277"/>
    </source>
</evidence>
<comment type="similarity">
    <text evidence="2">Belongs to the FKBP-type PPIase family.</text>
</comment>
<evidence type="ECO:0000259" key="8">
    <source>
        <dbReference type="PROSITE" id="PS50059"/>
    </source>
</evidence>
<keyword evidence="5 6" id="KW-0413">Isomerase</keyword>
<keyword evidence="10" id="KW-1185">Reference proteome</keyword>
<keyword evidence="7" id="KW-0732">Signal</keyword>
<dbReference type="EC" id="5.2.1.8" evidence="3 6"/>
<reference evidence="9 10" key="1">
    <citation type="submission" date="2023-11" db="EMBL/GenBank/DDBJ databases">
        <title>MicrobeMod: A computational toolkit for identifying prokaryotic methylation and restriction-modification with nanopore sequencing.</title>
        <authorList>
            <person name="Crits-Christoph A."/>
            <person name="Kang S.C."/>
            <person name="Lee H."/>
            <person name="Ostrov N."/>
        </authorList>
    </citation>
    <scope>NUCLEOTIDE SEQUENCE [LARGE SCALE GENOMIC DNA]</scope>
    <source>
        <strain evidence="9 10">ATCC 25935</strain>
    </source>
</reference>
<evidence type="ECO:0000313" key="9">
    <source>
        <dbReference type="EMBL" id="WQH04425.1"/>
    </source>
</evidence>
<dbReference type="RefSeq" id="WP_019923993.1">
    <property type="nucleotide sequence ID" value="NZ_CP140152.1"/>
</dbReference>
<protein>
    <recommendedName>
        <fullName evidence="3 6">peptidylprolyl isomerase</fullName>
        <ecNumber evidence="3 6">5.2.1.8</ecNumber>
    </recommendedName>
</protein>
<evidence type="ECO:0000256" key="7">
    <source>
        <dbReference type="SAM" id="SignalP"/>
    </source>
</evidence>
<feature type="signal peptide" evidence="7">
    <location>
        <begin position="1"/>
        <end position="22"/>
    </location>
</feature>
<evidence type="ECO:0000256" key="1">
    <source>
        <dbReference type="ARBA" id="ARBA00000971"/>
    </source>
</evidence>
<dbReference type="InterPro" id="IPR001179">
    <property type="entry name" value="PPIase_FKBP_dom"/>
</dbReference>
<evidence type="ECO:0000256" key="4">
    <source>
        <dbReference type="ARBA" id="ARBA00023110"/>
    </source>
</evidence>
<dbReference type="Proteomes" id="UP001326110">
    <property type="component" value="Chromosome"/>
</dbReference>